<gene>
    <name evidence="2" type="ORF">V5E97_15130</name>
</gene>
<dbReference type="EMBL" id="CP155447">
    <property type="protein sequence ID" value="XBH07319.1"/>
    <property type="molecule type" value="Genomic_DNA"/>
</dbReference>
<dbReference type="Gene3D" id="3.40.50.2020">
    <property type="match status" value="1"/>
</dbReference>
<sequence length="187" mass="21133">MLHEIVIQTKDGSFQTHSFQFPGGELQVQVPCFPEHVEGDISVTARLQSPASLIQLLLLDEILSRTHRSGRRTLVDPYFPYARQDRVMAHNEAFSLKAVSRLVNEMNFDRIVVCDPHSDVTPALIEGVEIIKSSASWSWSRITPSYNPSWAGISPPSSRPMPGLPRKPLRWPSITACRWSPRRRCGM</sequence>
<evidence type="ECO:0000313" key="2">
    <source>
        <dbReference type="EMBL" id="XBH07319.1"/>
    </source>
</evidence>
<dbReference type="InterPro" id="IPR029057">
    <property type="entry name" value="PRTase-like"/>
</dbReference>
<reference evidence="2" key="1">
    <citation type="submission" date="2024-05" db="EMBL/GenBank/DDBJ databases">
        <title>Planctomycetes of the genus Singulisphaera possess chitinolytic capabilities.</title>
        <authorList>
            <person name="Ivanova A."/>
        </authorList>
    </citation>
    <scope>NUCLEOTIDE SEQUENCE</scope>
    <source>
        <strain evidence="2">Ch08T</strain>
    </source>
</reference>
<organism evidence="2">
    <name type="scientific">Singulisphaera sp. Ch08</name>
    <dbReference type="NCBI Taxonomy" id="3120278"/>
    <lineage>
        <taxon>Bacteria</taxon>
        <taxon>Pseudomonadati</taxon>
        <taxon>Planctomycetota</taxon>
        <taxon>Planctomycetia</taxon>
        <taxon>Isosphaerales</taxon>
        <taxon>Isosphaeraceae</taxon>
        <taxon>Singulisphaera</taxon>
    </lineage>
</organism>
<proteinExistence type="predicted"/>
<dbReference type="Pfam" id="PF13793">
    <property type="entry name" value="Pribosyltran_N"/>
    <property type="match status" value="1"/>
</dbReference>
<dbReference type="InterPro" id="IPR029099">
    <property type="entry name" value="Pribosyltran_N"/>
</dbReference>
<accession>A0AAU7CPR2</accession>
<name>A0AAU7CPR2_9BACT</name>
<dbReference type="AlphaFoldDB" id="A0AAU7CPR2"/>
<feature type="domain" description="Ribose-phosphate pyrophosphokinase N-terminal" evidence="1">
    <location>
        <begin position="15"/>
        <end position="105"/>
    </location>
</feature>
<protein>
    <submittedName>
        <fullName evidence="2">Ribose-phosphate pyrophosphokinase-like domain-containing protein</fullName>
    </submittedName>
</protein>
<dbReference type="SMART" id="SM01400">
    <property type="entry name" value="Pribosyltran_N"/>
    <property type="match status" value="1"/>
</dbReference>
<dbReference type="SUPFAM" id="SSF53271">
    <property type="entry name" value="PRTase-like"/>
    <property type="match status" value="1"/>
</dbReference>
<evidence type="ECO:0000259" key="1">
    <source>
        <dbReference type="Pfam" id="PF13793"/>
    </source>
</evidence>
<dbReference type="RefSeq" id="WP_406700158.1">
    <property type="nucleotide sequence ID" value="NZ_CP155447.1"/>
</dbReference>